<dbReference type="PANTHER" id="PTHR36836">
    <property type="entry name" value="COLANIC ACID BIOSYNTHESIS PROTEIN WCAK"/>
    <property type="match status" value="1"/>
</dbReference>
<feature type="domain" description="Polysaccharide pyruvyl transferase" evidence="1">
    <location>
        <begin position="17"/>
        <end position="326"/>
    </location>
</feature>
<accession>A0A1C3ZA88</accession>
<name>A0A1C3ZA88_9BACT</name>
<dbReference type="STRING" id="1335309.GA0116948_101307"/>
<dbReference type="Pfam" id="PF04230">
    <property type="entry name" value="PS_pyruv_trans"/>
    <property type="match status" value="1"/>
</dbReference>
<evidence type="ECO:0000259" key="1">
    <source>
        <dbReference type="Pfam" id="PF04230"/>
    </source>
</evidence>
<evidence type="ECO:0000313" key="2">
    <source>
        <dbReference type="EMBL" id="SCB79294.1"/>
    </source>
</evidence>
<dbReference type="AlphaFoldDB" id="A0A1C3ZA88"/>
<reference evidence="2 3" key="1">
    <citation type="submission" date="2016-08" db="EMBL/GenBank/DDBJ databases">
        <authorList>
            <person name="Seilhamer J.J."/>
        </authorList>
    </citation>
    <scope>NUCLEOTIDE SEQUENCE [LARGE SCALE GENOMIC DNA]</scope>
    <source>
        <strain evidence="2 3">A37T2</strain>
    </source>
</reference>
<proteinExistence type="predicted"/>
<keyword evidence="2" id="KW-0808">Transferase</keyword>
<sequence>MNRPIKVLLAGVGSLNNYGCEAIVRGTAAMFQDEWPECTLIVATKTPADDAVRFRDCGNVQFVQEGLRFTPKRLWKGFLRRIGIGAGVPVRMNSLLYRDKQIFLSCGGDNFCEAPDGSLYNILQDLMMLGSNAAEAGLLYSLWGASVGPFSKKDTERKIAEHLQAAQLLCLRERIAFDYVSSLPLDNNHILQVADPAYYMEVQPTAAIPRQPGEQLIGVNISPLACSPADFTAFNTLLAQHKNIRLLCIPHVISTQGDAQDDVSFMESFRAQSPYASRIDILPAGLGATATKGYIAQCDLLIAARMHACVAGCSAGTPTLFLTYSSKGVGMAEYVYGHRKWVLSTRNLTGQDLVAKTESMLSEIAALHAYLKANNTRFKSDAIRALHHLKQTYTGKKQPVAMPALSHVH</sequence>
<dbReference type="InterPro" id="IPR007345">
    <property type="entry name" value="Polysacch_pyruvyl_Trfase"/>
</dbReference>
<keyword evidence="3" id="KW-1185">Reference proteome</keyword>
<dbReference type="GO" id="GO:0016740">
    <property type="term" value="F:transferase activity"/>
    <property type="evidence" value="ECO:0007669"/>
    <property type="project" value="UniProtKB-KW"/>
</dbReference>
<organism evidence="2 3">
    <name type="scientific">Chitinophaga costaii</name>
    <dbReference type="NCBI Taxonomy" id="1335309"/>
    <lineage>
        <taxon>Bacteria</taxon>
        <taxon>Pseudomonadati</taxon>
        <taxon>Bacteroidota</taxon>
        <taxon>Chitinophagia</taxon>
        <taxon>Chitinophagales</taxon>
        <taxon>Chitinophagaceae</taxon>
        <taxon>Chitinophaga</taxon>
    </lineage>
</organism>
<dbReference type="EMBL" id="FMAR01000001">
    <property type="protein sequence ID" value="SCB79294.1"/>
    <property type="molecule type" value="Genomic_DNA"/>
</dbReference>
<evidence type="ECO:0000313" key="3">
    <source>
        <dbReference type="Proteomes" id="UP000242818"/>
    </source>
</evidence>
<protein>
    <submittedName>
        <fullName evidence="2">Polysaccharide pyruvyl transferase family protein WcaK</fullName>
    </submittedName>
</protein>
<dbReference type="RefSeq" id="WP_089708299.1">
    <property type="nucleotide sequence ID" value="NZ_FMAR01000001.1"/>
</dbReference>
<dbReference type="Proteomes" id="UP000242818">
    <property type="component" value="Unassembled WGS sequence"/>
</dbReference>
<gene>
    <name evidence="2" type="ORF">GA0116948_101307</name>
</gene>
<dbReference type="PANTHER" id="PTHR36836:SF1">
    <property type="entry name" value="COLANIC ACID BIOSYNTHESIS PROTEIN WCAK"/>
    <property type="match status" value="1"/>
</dbReference>
<dbReference type="OrthoDB" id="1814359at2"/>